<feature type="compositionally biased region" description="Polar residues" evidence="1">
    <location>
        <begin position="56"/>
        <end position="66"/>
    </location>
</feature>
<evidence type="ECO:0000256" key="1">
    <source>
        <dbReference type="SAM" id="MobiDB-lite"/>
    </source>
</evidence>
<evidence type="ECO:0000313" key="2">
    <source>
        <dbReference type="EMBL" id="ESK81788.1"/>
    </source>
</evidence>
<comment type="caution">
    <text evidence="2">The sequence shown here is derived from an EMBL/GenBank/DDBJ whole genome shotgun (WGS) entry which is preliminary data.</text>
</comment>
<gene>
    <name evidence="2" type="ORF">Moror_5362</name>
</gene>
<name>V2W4R4_MONRO</name>
<feature type="compositionally biased region" description="Low complexity" evidence="1">
    <location>
        <begin position="30"/>
        <end position="47"/>
    </location>
</feature>
<feature type="region of interest" description="Disordered" evidence="1">
    <location>
        <begin position="23"/>
        <end position="66"/>
    </location>
</feature>
<dbReference type="EMBL" id="AWSO01002239">
    <property type="protein sequence ID" value="ESK81788.1"/>
    <property type="molecule type" value="Genomic_DNA"/>
</dbReference>
<dbReference type="Proteomes" id="UP000017559">
    <property type="component" value="Unassembled WGS sequence"/>
</dbReference>
<accession>V2W4R4</accession>
<proteinExistence type="predicted"/>
<dbReference type="OrthoDB" id="3059203at2759"/>
<dbReference type="KEGG" id="mrr:Moror_5362"/>
<sequence>MPDMGFKFMDWFEKNLKGKLNHRKKSPFDTLSATPTSTSTNATATPEEATKLPSAQPATSQSTSGSGVKDLMVSAINPHVPSGVTNNETILRGAKTVLRIGAAAGEAVPLIGATIKGTIGAILEVLTAIEKITGNKEEILMISWDLQNLIHQIEGISVTAADQHRDQLHQELLSLYNLLDKLKGSWSIGFAADKVSQTLQMIQKQMDRALKRYGVLSIMEIRQMISKSPMGATATLIDAASQSFEFPAGISLQQESMEYYLKGLFLFPKERDKRISSMLLKLIEEGQYSLSITKNEQVAMLGSGEEQWATLESGTEIVMNAILRQNKEDDDSFGYRCPVCNTWNGIQDKRVNAARDCSNQECPGRFQAFEEGGFSWAREDNGQNKKINTNVLRNIHII</sequence>
<dbReference type="AlphaFoldDB" id="V2W4R4"/>
<dbReference type="HOGENOM" id="CLU_058083_0_0_1"/>
<reference evidence="2 3" key="1">
    <citation type="journal article" date="2014" name="BMC Genomics">
        <title>Genome and secretome analysis of the hemibiotrophic fungal pathogen, Moniliophthora roreri, which causes frosty pod rot disease of cacao: mechanisms of the biotrophic and necrotrophic phases.</title>
        <authorList>
            <person name="Meinhardt L.W."/>
            <person name="Costa G.G.L."/>
            <person name="Thomazella D.P.T."/>
            <person name="Teixeira P.J.P.L."/>
            <person name="Carazzolle M.F."/>
            <person name="Schuster S.C."/>
            <person name="Carlson J.E."/>
            <person name="Guiltinan M.J."/>
            <person name="Mieczkowski P."/>
            <person name="Farmer A."/>
            <person name="Ramaraj T."/>
            <person name="Crozier J."/>
            <person name="Davis R.E."/>
            <person name="Shao J."/>
            <person name="Melnick R.L."/>
            <person name="Pereira G.A.G."/>
            <person name="Bailey B.A."/>
        </authorList>
    </citation>
    <scope>NUCLEOTIDE SEQUENCE [LARGE SCALE GENOMIC DNA]</scope>
    <source>
        <strain evidence="2 3">MCA 2997</strain>
    </source>
</reference>
<protein>
    <submittedName>
        <fullName evidence="2">Uncharacterized protein</fullName>
    </submittedName>
</protein>
<organism evidence="2 3">
    <name type="scientific">Moniliophthora roreri (strain MCA 2997)</name>
    <name type="common">Cocoa frosty pod rot fungus</name>
    <name type="synonym">Crinipellis roreri</name>
    <dbReference type="NCBI Taxonomy" id="1381753"/>
    <lineage>
        <taxon>Eukaryota</taxon>
        <taxon>Fungi</taxon>
        <taxon>Dikarya</taxon>
        <taxon>Basidiomycota</taxon>
        <taxon>Agaricomycotina</taxon>
        <taxon>Agaricomycetes</taxon>
        <taxon>Agaricomycetidae</taxon>
        <taxon>Agaricales</taxon>
        <taxon>Marasmiineae</taxon>
        <taxon>Marasmiaceae</taxon>
        <taxon>Moniliophthora</taxon>
    </lineage>
</organism>
<evidence type="ECO:0000313" key="3">
    <source>
        <dbReference type="Proteomes" id="UP000017559"/>
    </source>
</evidence>
<keyword evidence="3" id="KW-1185">Reference proteome</keyword>